<dbReference type="EMBL" id="QGML01000387">
    <property type="protein sequence ID" value="TVY92114.1"/>
    <property type="molecule type" value="Genomic_DNA"/>
</dbReference>
<feature type="region of interest" description="Disordered" evidence="3">
    <location>
        <begin position="117"/>
        <end position="138"/>
    </location>
</feature>
<comment type="caution">
    <text evidence="5">The sequence shown here is derived from an EMBL/GenBank/DDBJ whole genome shotgun (WGS) entry which is preliminary data.</text>
</comment>
<feature type="compositionally biased region" description="Polar residues" evidence="3">
    <location>
        <begin position="166"/>
        <end position="178"/>
    </location>
</feature>
<dbReference type="GO" id="GO:0000976">
    <property type="term" value="F:transcription cis-regulatory region binding"/>
    <property type="evidence" value="ECO:0007669"/>
    <property type="project" value="TreeGrafter"/>
</dbReference>
<dbReference type="PROSITE" id="PS00354">
    <property type="entry name" value="HMGI_Y"/>
    <property type="match status" value="1"/>
</dbReference>
<proteinExistence type="predicted"/>
<dbReference type="PROSITE" id="PS50048">
    <property type="entry name" value="ZN2_CY6_FUNGAL_2"/>
    <property type="match status" value="1"/>
</dbReference>
<evidence type="ECO:0000259" key="4">
    <source>
        <dbReference type="PROSITE" id="PS50048"/>
    </source>
</evidence>
<feature type="compositionally biased region" description="Basic residues" evidence="3">
    <location>
        <begin position="180"/>
        <end position="191"/>
    </location>
</feature>
<feature type="compositionally biased region" description="Basic residues" evidence="3">
    <location>
        <begin position="43"/>
        <end position="53"/>
    </location>
</feature>
<evidence type="ECO:0000313" key="5">
    <source>
        <dbReference type="EMBL" id="TVY92114.1"/>
    </source>
</evidence>
<accession>A0A559MGL6</accession>
<evidence type="ECO:0000313" key="6">
    <source>
        <dbReference type="Proteomes" id="UP000315522"/>
    </source>
</evidence>
<gene>
    <name evidence="5" type="primary">moc3_2</name>
    <name evidence="5" type="ORF">LAWI1_G007418</name>
</gene>
<dbReference type="PANTHER" id="PTHR37534:SF38">
    <property type="entry name" value="ZN(2)-C6 FUNGAL-TYPE DOMAIN-CONTAINING PROTEIN"/>
    <property type="match status" value="1"/>
</dbReference>
<dbReference type="Pfam" id="PF11951">
    <property type="entry name" value="Fungal_trans_2"/>
    <property type="match status" value="1"/>
</dbReference>
<feature type="region of interest" description="Disordered" evidence="3">
    <location>
        <begin position="164"/>
        <end position="200"/>
    </location>
</feature>
<evidence type="ECO:0000256" key="1">
    <source>
        <dbReference type="ARBA" id="ARBA00004123"/>
    </source>
</evidence>
<dbReference type="GO" id="GO:0008270">
    <property type="term" value="F:zinc ion binding"/>
    <property type="evidence" value="ECO:0007669"/>
    <property type="project" value="InterPro"/>
</dbReference>
<dbReference type="PROSITE" id="PS00463">
    <property type="entry name" value="ZN2_CY6_FUNGAL_1"/>
    <property type="match status" value="1"/>
</dbReference>
<dbReference type="Proteomes" id="UP000315522">
    <property type="component" value="Unassembled WGS sequence"/>
</dbReference>
<sequence>MDQPLPLLEPDISWSSSTTPSSDVIEVTQIPQIIPFSPSAGTRHMRPPVRRRMRTEERRNVSETKMYETFEISIVDPRASIDGSDASSSCGGLTMITSATSSCTDPWSSSGGFVEVEEDDDESTWEQDDNMAGEQEDEGIVIPKLEPIEDVDMEDLEQADVKANIVSESPSSESTPAQTKRPRGRPRKHPKPTLESMAKVTKGRSKTGCITCRKRKKKCDETKPGCMNCEKNSVQCEGYPAKTIWKSGKEKAEEGRVMKTCRTGPDELIGSTAQVRRASYTLPNIKLPPMINGVETEGDRMFFQHYITRLSLIFTVEGDQDTAFKNMLLPIALQHSGLMHSILALASKHIDYRSPYGLHILQQHPGVDIKTLEERSQFHHDEAVKGLIRQEQQGDSSVAIAATYGQILCLVLQTLSDENPNGQHRFHLQHYQKLIQERPPEDLNFLKFIHEFFQYHIVADELIALPQSGTRILAPDDWNLPNTVIQPAAVRLLGVSDGLFLYMSRITNIRNKIRENMEAHVDPVVDYTSLYRAAEIDAGIREWTPAWPEGDSRDLAGLLYKQMMWVYLWRTIYPPKATSWKPDSRISQAVDDGLTLLASFGPRDPSQTLILAPAFVIGCAAFEKKQRDPIRKAIGTVKAYMEYRNSDTALQVLEEVWRLMDAKDERSWDWQSIAHRMGMDFLAT</sequence>
<evidence type="ECO:0000256" key="3">
    <source>
        <dbReference type="SAM" id="MobiDB-lite"/>
    </source>
</evidence>
<dbReference type="SUPFAM" id="SSF57701">
    <property type="entry name" value="Zn2/Cys6 DNA-binding domain"/>
    <property type="match status" value="1"/>
</dbReference>
<protein>
    <submittedName>
        <fullName evidence="5">Transcriptional regulatory protein</fullName>
    </submittedName>
</protein>
<comment type="subcellular location">
    <subcellularLocation>
        <location evidence="1">Nucleus</location>
    </subcellularLocation>
</comment>
<dbReference type="GO" id="GO:0005634">
    <property type="term" value="C:nucleus"/>
    <property type="evidence" value="ECO:0007669"/>
    <property type="project" value="UniProtKB-SubCell"/>
</dbReference>
<organism evidence="5 6">
    <name type="scientific">Lachnellula willkommii</name>
    <dbReference type="NCBI Taxonomy" id="215461"/>
    <lineage>
        <taxon>Eukaryota</taxon>
        <taxon>Fungi</taxon>
        <taxon>Dikarya</taxon>
        <taxon>Ascomycota</taxon>
        <taxon>Pezizomycotina</taxon>
        <taxon>Leotiomycetes</taxon>
        <taxon>Helotiales</taxon>
        <taxon>Lachnaceae</taxon>
        <taxon>Lachnellula</taxon>
    </lineage>
</organism>
<reference evidence="5 6" key="1">
    <citation type="submission" date="2018-05" db="EMBL/GenBank/DDBJ databases">
        <title>Genome sequencing and assembly of the regulated plant pathogen Lachnellula willkommii and related sister species for the development of diagnostic species identification markers.</title>
        <authorList>
            <person name="Giroux E."/>
            <person name="Bilodeau G."/>
        </authorList>
    </citation>
    <scope>NUCLEOTIDE SEQUENCE [LARGE SCALE GENOMIC DNA]</scope>
    <source>
        <strain evidence="5 6">CBS 172.35</strain>
    </source>
</reference>
<dbReference type="GO" id="GO:0045944">
    <property type="term" value="P:positive regulation of transcription by RNA polymerase II"/>
    <property type="evidence" value="ECO:0007669"/>
    <property type="project" value="TreeGrafter"/>
</dbReference>
<name>A0A559MGL6_9HELO</name>
<dbReference type="CDD" id="cd00067">
    <property type="entry name" value="GAL4"/>
    <property type="match status" value="1"/>
</dbReference>
<dbReference type="SMART" id="SM00066">
    <property type="entry name" value="GAL4"/>
    <property type="match status" value="1"/>
</dbReference>
<feature type="region of interest" description="Disordered" evidence="3">
    <location>
        <begin position="34"/>
        <end position="60"/>
    </location>
</feature>
<dbReference type="AlphaFoldDB" id="A0A559MGL6"/>
<evidence type="ECO:0000256" key="2">
    <source>
        <dbReference type="ARBA" id="ARBA00023242"/>
    </source>
</evidence>
<dbReference type="InterPro" id="IPR021858">
    <property type="entry name" value="Fun_TF"/>
</dbReference>
<dbReference type="InterPro" id="IPR000637">
    <property type="entry name" value="HMGI/Y_DNA-bd_CS"/>
</dbReference>
<dbReference type="PANTHER" id="PTHR37534">
    <property type="entry name" value="TRANSCRIPTIONAL ACTIVATOR PROTEIN UGA3"/>
    <property type="match status" value="1"/>
</dbReference>
<dbReference type="Pfam" id="PF00172">
    <property type="entry name" value="Zn_clus"/>
    <property type="match status" value="1"/>
</dbReference>
<dbReference type="InterPro" id="IPR036864">
    <property type="entry name" value="Zn2-C6_fun-type_DNA-bd_sf"/>
</dbReference>
<feature type="domain" description="Zn(2)-C6 fungal-type" evidence="4">
    <location>
        <begin position="208"/>
        <end position="236"/>
    </location>
</feature>
<keyword evidence="2" id="KW-0539">Nucleus</keyword>
<feature type="region of interest" description="Disordered" evidence="3">
    <location>
        <begin position="1"/>
        <end position="20"/>
    </location>
</feature>
<keyword evidence="6" id="KW-1185">Reference proteome</keyword>
<dbReference type="GO" id="GO:0000981">
    <property type="term" value="F:DNA-binding transcription factor activity, RNA polymerase II-specific"/>
    <property type="evidence" value="ECO:0007669"/>
    <property type="project" value="InterPro"/>
</dbReference>
<dbReference type="Gene3D" id="4.10.240.10">
    <property type="entry name" value="Zn(2)-C6 fungal-type DNA-binding domain"/>
    <property type="match status" value="1"/>
</dbReference>
<dbReference type="InterPro" id="IPR001138">
    <property type="entry name" value="Zn2Cys6_DnaBD"/>
</dbReference>